<dbReference type="InterPro" id="IPR000683">
    <property type="entry name" value="Gfo/Idh/MocA-like_OxRdtase_N"/>
</dbReference>
<reference evidence="5" key="1">
    <citation type="journal article" date="2019" name="Int. J. Syst. Evol. Microbiol.">
        <title>The Global Catalogue of Microorganisms (GCM) 10K type strain sequencing project: providing services to taxonomists for standard genome sequencing and annotation.</title>
        <authorList>
            <consortium name="The Broad Institute Genomics Platform"/>
            <consortium name="The Broad Institute Genome Sequencing Center for Infectious Disease"/>
            <person name="Wu L."/>
            <person name="Ma J."/>
        </authorList>
    </citation>
    <scope>NUCLEOTIDE SEQUENCE [LARGE SCALE GENOMIC DNA]</scope>
    <source>
        <strain evidence="5">CGMCC 4.1467</strain>
    </source>
</reference>
<dbReference type="RefSeq" id="WP_379708786.1">
    <property type="nucleotide sequence ID" value="NZ_JBHTBS010000001.1"/>
</dbReference>
<protein>
    <submittedName>
        <fullName evidence="4">Gfo/Idh/MocA family oxidoreductase</fullName>
    </submittedName>
</protein>
<dbReference type="InterPro" id="IPR006311">
    <property type="entry name" value="TAT_signal"/>
</dbReference>
<evidence type="ECO:0000256" key="1">
    <source>
        <dbReference type="SAM" id="MobiDB-lite"/>
    </source>
</evidence>
<dbReference type="Pfam" id="PF19051">
    <property type="entry name" value="GFO_IDH_MocA_C2"/>
    <property type="match status" value="1"/>
</dbReference>
<dbReference type="InterPro" id="IPR050463">
    <property type="entry name" value="Gfo/Idh/MocA_oxidrdct_glycsds"/>
</dbReference>
<evidence type="ECO:0000259" key="2">
    <source>
        <dbReference type="Pfam" id="PF01408"/>
    </source>
</evidence>
<dbReference type="PROSITE" id="PS51318">
    <property type="entry name" value="TAT"/>
    <property type="match status" value="1"/>
</dbReference>
<feature type="region of interest" description="Disordered" evidence="1">
    <location>
        <begin position="312"/>
        <end position="333"/>
    </location>
</feature>
<dbReference type="NCBIfam" id="TIGR01409">
    <property type="entry name" value="TAT_signal_seq"/>
    <property type="match status" value="1"/>
</dbReference>
<dbReference type="EMBL" id="JBHTBS010000001">
    <property type="protein sequence ID" value="MFC7336054.1"/>
    <property type="molecule type" value="Genomic_DNA"/>
</dbReference>
<feature type="domain" description="Gfo/Idh/MocA-like oxidoreductase bacterial type C-terminal" evidence="3">
    <location>
        <begin position="202"/>
        <end position="257"/>
    </location>
</feature>
<gene>
    <name evidence="4" type="ORF">ACFQY0_02600</name>
</gene>
<evidence type="ECO:0000259" key="3">
    <source>
        <dbReference type="Pfam" id="PF19051"/>
    </source>
</evidence>
<sequence length="463" mass="51601">MKSNTRRSFLKTSTLTGAGAFILPRISIARPGDSASKRVNLAFVGCGGIAHTYIGQKDLNVVAMCDVDSGMIAETKKKFPYLEAAREFADFRVMLDKMEKDIDIVVISTPDHTHFPATMEAMQRGKHVFTQKPLTHDIWQARTLVKAAEKYGVHTVMGNQGHTSNGIRQMRDWYDGGLLGQINQVNAWFSGGLKRVGGNLFPLPKQAVPEDLDWDLWLGPAQQTPYNKAYAPFSWRQFQRFGCGKLGDWFCHICDGPVWTLDLYEPTVIEAVKLDEESPGRYPGGSIIQWDFPERGDKVACTLRWHDGKNLPTAPADYSSGSPSEKAGKPKIPKFGSFWEGDGDSFYLDHRSSNPRYASRDKMIEAKKANAFPPEKHPRVEKGGPLLELIRAVAGEGPEPGSNFAYAARLTEVGCLGMIAQCAGGRIEWDSKNMKITNRPELNAMVKQPVRKGWKYGEDLWKS</sequence>
<organism evidence="4 5">
    <name type="scientific">Haloferula chungangensis</name>
    <dbReference type="NCBI Taxonomy" id="1048331"/>
    <lineage>
        <taxon>Bacteria</taxon>
        <taxon>Pseudomonadati</taxon>
        <taxon>Verrucomicrobiota</taxon>
        <taxon>Verrucomicrobiia</taxon>
        <taxon>Verrucomicrobiales</taxon>
        <taxon>Verrucomicrobiaceae</taxon>
        <taxon>Haloferula</taxon>
    </lineage>
</organism>
<dbReference type="InterPro" id="IPR019546">
    <property type="entry name" value="TAT_signal_bac_arc"/>
</dbReference>
<keyword evidence="5" id="KW-1185">Reference proteome</keyword>
<dbReference type="Gene3D" id="3.30.360.10">
    <property type="entry name" value="Dihydrodipicolinate Reductase, domain 2"/>
    <property type="match status" value="1"/>
</dbReference>
<accession>A0ABW2L2V5</accession>
<dbReference type="PANTHER" id="PTHR43818:SF10">
    <property type="entry name" value="NADH-DEPENDENT DEHYDROGENASE-RELATED"/>
    <property type="match status" value="1"/>
</dbReference>
<proteinExistence type="predicted"/>
<feature type="domain" description="Gfo/Idh/MocA-like oxidoreductase N-terminal" evidence="2">
    <location>
        <begin position="40"/>
        <end position="155"/>
    </location>
</feature>
<dbReference type="InterPro" id="IPR036291">
    <property type="entry name" value="NAD(P)-bd_dom_sf"/>
</dbReference>
<name>A0ABW2L2V5_9BACT</name>
<dbReference type="Pfam" id="PF01408">
    <property type="entry name" value="GFO_IDH_MocA"/>
    <property type="match status" value="1"/>
</dbReference>
<dbReference type="SUPFAM" id="SSF55347">
    <property type="entry name" value="Glyceraldehyde-3-phosphate dehydrogenase-like, C-terminal domain"/>
    <property type="match status" value="1"/>
</dbReference>
<dbReference type="SUPFAM" id="SSF51735">
    <property type="entry name" value="NAD(P)-binding Rossmann-fold domains"/>
    <property type="match status" value="1"/>
</dbReference>
<dbReference type="Proteomes" id="UP001596472">
    <property type="component" value="Unassembled WGS sequence"/>
</dbReference>
<evidence type="ECO:0000313" key="4">
    <source>
        <dbReference type="EMBL" id="MFC7336054.1"/>
    </source>
</evidence>
<dbReference type="PANTHER" id="PTHR43818">
    <property type="entry name" value="BCDNA.GH03377"/>
    <property type="match status" value="1"/>
</dbReference>
<evidence type="ECO:0000313" key="5">
    <source>
        <dbReference type="Proteomes" id="UP001596472"/>
    </source>
</evidence>
<dbReference type="InterPro" id="IPR043906">
    <property type="entry name" value="Gfo/Idh/MocA_OxRdtase_bact_C"/>
</dbReference>
<dbReference type="Gene3D" id="3.40.50.720">
    <property type="entry name" value="NAD(P)-binding Rossmann-like Domain"/>
    <property type="match status" value="1"/>
</dbReference>
<comment type="caution">
    <text evidence="4">The sequence shown here is derived from an EMBL/GenBank/DDBJ whole genome shotgun (WGS) entry which is preliminary data.</text>
</comment>